<reference evidence="3 5" key="2">
    <citation type="submission" date="2023-09" db="EMBL/GenBank/DDBJ databases">
        <title>Complete-Gapless Cercospora beticola genome.</title>
        <authorList>
            <person name="Wyatt N.A."/>
            <person name="Spanner R.E."/>
            <person name="Bolton M.D."/>
        </authorList>
    </citation>
    <scope>NUCLEOTIDE SEQUENCE [LARGE SCALE GENOMIC DNA]</scope>
    <source>
        <strain evidence="3">Cb09-40</strain>
    </source>
</reference>
<protein>
    <submittedName>
        <fullName evidence="2">Uncharacterized protein</fullName>
    </submittedName>
</protein>
<proteinExistence type="predicted"/>
<dbReference type="EMBL" id="CP134185">
    <property type="protein sequence ID" value="WPA99265.1"/>
    <property type="molecule type" value="Genomic_DNA"/>
</dbReference>
<reference evidence="2 4" key="1">
    <citation type="submission" date="2015-10" db="EMBL/GenBank/DDBJ databases">
        <title>The cercosporin biosynthetic gene cluster was horizontally transferred to several fungal lineages and shown to be expanded in Cercospora beticola based on microsynteny with recipient genomes.</title>
        <authorList>
            <person name="De Jonge R."/>
            <person name="Ebert M.K."/>
            <person name="Suttle J.C."/>
            <person name="Jurick Ii W.M."/>
            <person name="Secor G.A."/>
            <person name="Thomma B.P."/>
            <person name="Van De Peer Y."/>
            <person name="Bolton M.D."/>
        </authorList>
    </citation>
    <scope>NUCLEOTIDE SEQUENCE [LARGE SCALE GENOMIC DNA]</scope>
    <source>
        <strain evidence="2 4">09-40</strain>
    </source>
</reference>
<dbReference type="PANTHER" id="PTHR40135">
    <property type="entry name" value="MITOCHONDRIAL PHOSPHATE CARRIER PROTEIN"/>
    <property type="match status" value="1"/>
</dbReference>
<feature type="transmembrane region" description="Helical" evidence="1">
    <location>
        <begin position="12"/>
        <end position="31"/>
    </location>
</feature>
<evidence type="ECO:0000313" key="4">
    <source>
        <dbReference type="Proteomes" id="UP000230605"/>
    </source>
</evidence>
<keyword evidence="1" id="KW-0812">Transmembrane</keyword>
<sequence>MPLLAKRFSITNFFIATTALGFQVFVLYPWHNKLDDDFTELKRENVRLLQSVEQRLAQMKEKPAAT</sequence>
<evidence type="ECO:0000313" key="5">
    <source>
        <dbReference type="Proteomes" id="UP001302367"/>
    </source>
</evidence>
<keyword evidence="5" id="KW-1185">Reference proteome</keyword>
<organism evidence="2 4">
    <name type="scientific">Cercospora beticola</name>
    <name type="common">Sugarbeet leaf spot fungus</name>
    <dbReference type="NCBI Taxonomy" id="122368"/>
    <lineage>
        <taxon>Eukaryota</taxon>
        <taxon>Fungi</taxon>
        <taxon>Dikarya</taxon>
        <taxon>Ascomycota</taxon>
        <taxon>Pezizomycotina</taxon>
        <taxon>Dothideomycetes</taxon>
        <taxon>Dothideomycetidae</taxon>
        <taxon>Mycosphaerellales</taxon>
        <taxon>Mycosphaerellaceae</taxon>
        <taxon>Cercospora</taxon>
    </lineage>
</organism>
<dbReference type="OrthoDB" id="9992270at2759"/>
<dbReference type="EMBL" id="LKMD01000102">
    <property type="protein sequence ID" value="PIA97620.1"/>
    <property type="molecule type" value="Genomic_DNA"/>
</dbReference>
<evidence type="ECO:0000313" key="2">
    <source>
        <dbReference type="EMBL" id="PIA97620.1"/>
    </source>
</evidence>
<evidence type="ECO:0000313" key="3">
    <source>
        <dbReference type="EMBL" id="WPA99265.1"/>
    </source>
</evidence>
<name>A0A2G5HYL7_CERBT</name>
<keyword evidence="1" id="KW-0472">Membrane</keyword>
<dbReference type="AlphaFoldDB" id="A0A2G5HYL7"/>
<dbReference type="Proteomes" id="UP001302367">
    <property type="component" value="Chromosome 2"/>
</dbReference>
<dbReference type="Proteomes" id="UP000230605">
    <property type="component" value="Chromosome 2"/>
</dbReference>
<accession>A0A2G5HYL7</accession>
<gene>
    <name evidence="2" type="ORF">CB0940_06613</name>
    <name evidence="3" type="ORF">RHO25_003882</name>
</gene>
<keyword evidence="1" id="KW-1133">Transmembrane helix</keyword>
<evidence type="ECO:0000256" key="1">
    <source>
        <dbReference type="SAM" id="Phobius"/>
    </source>
</evidence>
<dbReference type="PANTHER" id="PTHR40135:SF1">
    <property type="entry name" value="MITOCHONDRIAL PHOSPHATE CARRIER PROTEIN"/>
    <property type="match status" value="1"/>
</dbReference>